<keyword evidence="7" id="KW-0460">Magnesium</keyword>
<keyword evidence="7" id="KW-0170">Cobalt</keyword>
<comment type="similarity">
    <text evidence="7">Belongs to the PdxA family.</text>
</comment>
<comment type="catalytic activity">
    <reaction evidence="7">
        <text>4-(phosphooxy)-L-threonine + NAD(+) = 3-amino-2-oxopropyl phosphate + CO2 + NADH</text>
        <dbReference type="Rhea" id="RHEA:32275"/>
        <dbReference type="ChEBI" id="CHEBI:16526"/>
        <dbReference type="ChEBI" id="CHEBI:57279"/>
        <dbReference type="ChEBI" id="CHEBI:57540"/>
        <dbReference type="ChEBI" id="CHEBI:57945"/>
        <dbReference type="ChEBI" id="CHEBI:58452"/>
        <dbReference type="EC" id="1.1.1.262"/>
    </reaction>
</comment>
<evidence type="ECO:0000256" key="7">
    <source>
        <dbReference type="HAMAP-Rule" id="MF_00536"/>
    </source>
</evidence>
<dbReference type="NCBIfam" id="NF003699">
    <property type="entry name" value="PRK05312.1"/>
    <property type="match status" value="1"/>
</dbReference>
<evidence type="ECO:0000256" key="6">
    <source>
        <dbReference type="ARBA" id="ARBA00023096"/>
    </source>
</evidence>
<dbReference type="Proteomes" id="UP000445696">
    <property type="component" value="Unassembled WGS sequence"/>
</dbReference>
<feature type="binding site" evidence="7">
    <location>
        <position position="287"/>
    </location>
    <ligand>
        <name>substrate</name>
    </ligand>
</feature>
<dbReference type="UniPathway" id="UPA00244">
    <property type="reaction ID" value="UER00312"/>
</dbReference>
<dbReference type="GO" id="GO:0051287">
    <property type="term" value="F:NAD binding"/>
    <property type="evidence" value="ECO:0007669"/>
    <property type="project" value="InterPro"/>
</dbReference>
<proteinExistence type="inferred from homology"/>
<sequence length="322" mass="34157">MTGSPLLALTQGDPNGIGIEIAAKAWRVRREEQLAPFFLIGGRAGVTAQMAALFPDIPLAEISEPADARERFTKALPLLPLDPGLSEAEETIAAIRLGTELCEEGRAAALVTNPIHKKRLYEAGFDHPGHTEYLAALTGRPGKSVMMLACPKLRVVPATVHIPIREVPARLTAGLLTHVIETTHADLITRFGLDHPRLAVAGLNPHAGEDGSIGTEEETIIRPVIEQLRATGMEITGPYSADSLFHDAARAKYDAAICMYHDQALIPIKTLDFDGGVNVTLGLPIIRTSPDHGTAEDIAGRGIANPASLIAALKLAALMAGA</sequence>
<evidence type="ECO:0000313" key="9">
    <source>
        <dbReference type="Proteomes" id="UP000445696"/>
    </source>
</evidence>
<dbReference type="PANTHER" id="PTHR30004">
    <property type="entry name" value="4-HYDROXYTHREONINE-4-PHOSPHATE DEHYDROGENASE"/>
    <property type="match status" value="1"/>
</dbReference>
<comment type="miscellaneous">
    <text evidence="7">The active site is located at the dimer interface.</text>
</comment>
<feature type="binding site" evidence="7">
    <location>
        <position position="206"/>
    </location>
    <ligand>
        <name>a divalent metal cation</name>
        <dbReference type="ChEBI" id="CHEBI:60240"/>
        <note>ligand shared between dimeric partners</note>
    </ligand>
</feature>
<evidence type="ECO:0000256" key="5">
    <source>
        <dbReference type="ARBA" id="ARBA00023027"/>
    </source>
</evidence>
<protein>
    <recommendedName>
        <fullName evidence="7">4-hydroxythreonine-4-phosphate dehydrogenase</fullName>
        <ecNumber evidence="7">1.1.1.262</ecNumber>
    </recommendedName>
    <alternativeName>
        <fullName evidence="7">4-(phosphohydroxy)-L-threonine dehydrogenase</fullName>
    </alternativeName>
</protein>
<gene>
    <name evidence="7 8" type="primary">pdxA</name>
    <name evidence="8" type="ORF">GQF03_03570</name>
</gene>
<evidence type="ECO:0000256" key="4">
    <source>
        <dbReference type="ARBA" id="ARBA00023002"/>
    </source>
</evidence>
<dbReference type="GO" id="GO:0008615">
    <property type="term" value="P:pyridoxine biosynthetic process"/>
    <property type="evidence" value="ECO:0007669"/>
    <property type="project" value="UniProtKB-UniRule"/>
</dbReference>
<dbReference type="InterPro" id="IPR005255">
    <property type="entry name" value="PdxA_fam"/>
</dbReference>
<dbReference type="GO" id="GO:0000287">
    <property type="term" value="F:magnesium ion binding"/>
    <property type="evidence" value="ECO:0007669"/>
    <property type="project" value="UniProtKB-UniRule"/>
</dbReference>
<dbReference type="Gene3D" id="3.40.718.10">
    <property type="entry name" value="Isopropylmalate Dehydrogenase"/>
    <property type="match status" value="1"/>
</dbReference>
<dbReference type="Pfam" id="PF04166">
    <property type="entry name" value="PdxA"/>
    <property type="match status" value="1"/>
</dbReference>
<dbReference type="GO" id="GO:0050570">
    <property type="term" value="F:4-hydroxythreonine-4-phosphate dehydrogenase activity"/>
    <property type="evidence" value="ECO:0007669"/>
    <property type="project" value="UniProtKB-UniRule"/>
</dbReference>
<dbReference type="EC" id="1.1.1.262" evidence="7"/>
<feature type="binding site" evidence="7">
    <location>
        <position position="261"/>
    </location>
    <ligand>
        <name>a divalent metal cation</name>
        <dbReference type="ChEBI" id="CHEBI:60240"/>
        <note>ligand shared between dimeric partners</note>
    </ligand>
</feature>
<dbReference type="GO" id="GO:0005737">
    <property type="term" value="C:cytoplasm"/>
    <property type="evidence" value="ECO:0007669"/>
    <property type="project" value="UniProtKB-SubCell"/>
</dbReference>
<dbReference type="HAMAP" id="MF_00536">
    <property type="entry name" value="PdxA"/>
    <property type="match status" value="1"/>
</dbReference>
<feature type="binding site" evidence="7">
    <location>
        <position position="278"/>
    </location>
    <ligand>
        <name>substrate</name>
    </ligand>
</feature>
<evidence type="ECO:0000256" key="3">
    <source>
        <dbReference type="ARBA" id="ARBA00022857"/>
    </source>
</evidence>
<dbReference type="EMBL" id="WTVA01000001">
    <property type="protein sequence ID" value="MZR21402.1"/>
    <property type="molecule type" value="Genomic_DNA"/>
</dbReference>
<keyword evidence="2 7" id="KW-0479">Metal-binding</keyword>
<comment type="subcellular location">
    <subcellularLocation>
        <location evidence="7">Cytoplasm</location>
    </subcellularLocation>
</comment>
<dbReference type="GO" id="GO:0050897">
    <property type="term" value="F:cobalt ion binding"/>
    <property type="evidence" value="ECO:0007669"/>
    <property type="project" value="UniProtKB-UniRule"/>
</dbReference>
<evidence type="ECO:0000256" key="1">
    <source>
        <dbReference type="ARBA" id="ARBA00022490"/>
    </source>
</evidence>
<keyword evidence="9" id="KW-1185">Reference proteome</keyword>
<comment type="function">
    <text evidence="7">Catalyzes the NAD(P)-dependent oxidation of 4-(phosphooxy)-L-threonine (HTP) into 2-amino-3-oxo-4-(phosphooxy)butyric acid which spontaneously decarboxylates to form 3-amino-2-oxopropyl phosphate (AHAP).</text>
</comment>
<keyword evidence="1 7" id="KW-0963">Cytoplasm</keyword>
<feature type="binding site" evidence="7">
    <location>
        <position position="130"/>
    </location>
    <ligand>
        <name>substrate</name>
    </ligand>
</feature>
<accession>A0A845MCI2</accession>
<evidence type="ECO:0000256" key="2">
    <source>
        <dbReference type="ARBA" id="ARBA00022723"/>
    </source>
</evidence>
<evidence type="ECO:0000313" key="8">
    <source>
        <dbReference type="EMBL" id="MZR21402.1"/>
    </source>
</evidence>
<keyword evidence="3 7" id="KW-0521">NADP</keyword>
<feature type="binding site" evidence="7">
    <location>
        <position position="131"/>
    </location>
    <ligand>
        <name>substrate</name>
    </ligand>
</feature>
<dbReference type="OrthoDB" id="9801783at2"/>
<dbReference type="RefSeq" id="WP_161337801.1">
    <property type="nucleotide sequence ID" value="NZ_JBHSDG010000002.1"/>
</dbReference>
<comment type="pathway">
    <text evidence="7">Cofactor biosynthesis; pyridoxine 5'-phosphate biosynthesis; pyridoxine 5'-phosphate from D-erythrose 4-phosphate: step 4/5.</text>
</comment>
<dbReference type="GO" id="GO:0042823">
    <property type="term" value="P:pyridoxal phosphate biosynthetic process"/>
    <property type="evidence" value="ECO:0007669"/>
    <property type="project" value="UniProtKB-UniRule"/>
</dbReference>
<comment type="subunit">
    <text evidence="7">Homodimer.</text>
</comment>
<name>A0A845MCI2_9PROT</name>
<dbReference type="InterPro" id="IPR037510">
    <property type="entry name" value="PdxA"/>
</dbReference>
<dbReference type="SUPFAM" id="SSF53659">
    <property type="entry name" value="Isocitrate/Isopropylmalate dehydrogenase-like"/>
    <property type="match status" value="1"/>
</dbReference>
<dbReference type="AlphaFoldDB" id="A0A845MCI2"/>
<dbReference type="PANTHER" id="PTHR30004:SF6">
    <property type="entry name" value="D-THREONATE 4-PHOSPHATE DEHYDROGENASE"/>
    <property type="match status" value="1"/>
</dbReference>
<feature type="binding site" evidence="7">
    <location>
        <position position="161"/>
    </location>
    <ligand>
        <name>a divalent metal cation</name>
        <dbReference type="ChEBI" id="CHEBI:60240"/>
        <note>ligand shared between dimeric partners</note>
    </ligand>
</feature>
<keyword evidence="6 7" id="KW-0664">Pyridoxine biosynthesis</keyword>
<reference evidence="8 9" key="1">
    <citation type="journal article" date="2014" name="Int. J. Syst. Evol. Microbiol.">
        <title>Sneathiella chungangensis sp. nov., isolated from a marine sand, and emended description of the genus Sneathiella.</title>
        <authorList>
            <person name="Siamphan C."/>
            <person name="Kim H."/>
            <person name="Lee J.S."/>
            <person name="Kim W."/>
        </authorList>
    </citation>
    <scope>NUCLEOTIDE SEQUENCE [LARGE SCALE GENOMIC DNA]</scope>
    <source>
        <strain evidence="8 9">KCTC 32476</strain>
    </source>
</reference>
<keyword evidence="4 7" id="KW-0560">Oxidoreductase</keyword>
<comment type="cofactor">
    <cofactor evidence="7">
        <name>Zn(2+)</name>
        <dbReference type="ChEBI" id="CHEBI:29105"/>
    </cofactor>
    <cofactor evidence="7">
        <name>Mg(2+)</name>
        <dbReference type="ChEBI" id="CHEBI:18420"/>
    </cofactor>
    <cofactor evidence="7">
        <name>Co(2+)</name>
        <dbReference type="ChEBI" id="CHEBI:48828"/>
    </cofactor>
    <text evidence="7">Binds 1 divalent metal cation per subunit. Can use ions such as Zn(2+), Mg(2+) or Co(2+).</text>
</comment>
<dbReference type="GO" id="GO:0008270">
    <property type="term" value="F:zinc ion binding"/>
    <property type="evidence" value="ECO:0007669"/>
    <property type="project" value="UniProtKB-UniRule"/>
</dbReference>
<dbReference type="NCBIfam" id="TIGR00557">
    <property type="entry name" value="pdxA"/>
    <property type="match status" value="1"/>
</dbReference>
<comment type="caution">
    <text evidence="8">The sequence shown here is derived from an EMBL/GenBank/DDBJ whole genome shotgun (WGS) entry which is preliminary data.</text>
</comment>
<organism evidence="8 9">
    <name type="scientific">Sneathiella chungangensis</name>
    <dbReference type="NCBI Taxonomy" id="1418234"/>
    <lineage>
        <taxon>Bacteria</taxon>
        <taxon>Pseudomonadati</taxon>
        <taxon>Pseudomonadota</taxon>
        <taxon>Alphaproteobacteria</taxon>
        <taxon>Sneathiellales</taxon>
        <taxon>Sneathiellaceae</taxon>
        <taxon>Sneathiella</taxon>
    </lineage>
</organism>
<keyword evidence="5 7" id="KW-0520">NAD</keyword>
<keyword evidence="7" id="KW-0862">Zinc</keyword>
<feature type="binding site" evidence="7">
    <location>
        <position position="269"/>
    </location>
    <ligand>
        <name>substrate</name>
    </ligand>
</feature>